<dbReference type="InterPro" id="IPR043683">
    <property type="entry name" value="TetX_monooxygenase"/>
</dbReference>
<evidence type="ECO:0000256" key="2">
    <source>
        <dbReference type="ARBA" id="ARBA00022827"/>
    </source>
</evidence>
<comment type="caution">
    <text evidence="7">The sequence shown here is derived from an EMBL/GenBank/DDBJ whole genome shotgun (WGS) entry which is preliminary data.</text>
</comment>
<evidence type="ECO:0000259" key="6">
    <source>
        <dbReference type="Pfam" id="PF01494"/>
    </source>
</evidence>
<reference evidence="8" key="1">
    <citation type="submission" date="2018-05" db="EMBL/GenBank/DDBJ databases">
        <title>Leptospira yasudae sp. nov. and Leptospira stimsonii sp. nov., two pathogenic species of the genus Leptospira isolated from environmental sources.</title>
        <authorList>
            <person name="Casanovas-Massana A."/>
            <person name="Hamond C."/>
            <person name="Santos L.A."/>
            <person name="Hacker K.P."/>
            <person name="Balassiano I."/>
            <person name="Medeiros M.A."/>
            <person name="Reis M.G."/>
            <person name="Ko A.I."/>
            <person name="Wunder E.A."/>
        </authorList>
    </citation>
    <scope>NUCLEOTIDE SEQUENCE [LARGE SCALE GENOMIC DNA]</scope>
    <source>
        <strain evidence="8">Yale</strain>
    </source>
</reference>
<keyword evidence="5" id="KW-0521">NADP</keyword>
<dbReference type="EMBL" id="QHCT01000004">
    <property type="protein sequence ID" value="RHX89349.1"/>
    <property type="molecule type" value="Genomic_DNA"/>
</dbReference>
<dbReference type="RefSeq" id="WP_118969508.1">
    <property type="nucleotide sequence ID" value="NZ_QHCT01000004.1"/>
</dbReference>
<evidence type="ECO:0000256" key="1">
    <source>
        <dbReference type="ARBA" id="ARBA00022630"/>
    </source>
</evidence>
<dbReference type="AlphaFoldDB" id="A0A396Z1E4"/>
<organism evidence="7 8">
    <name type="scientific">Leptospira stimsonii</name>
    <dbReference type="NCBI Taxonomy" id="2202203"/>
    <lineage>
        <taxon>Bacteria</taxon>
        <taxon>Pseudomonadati</taxon>
        <taxon>Spirochaetota</taxon>
        <taxon>Spirochaetia</taxon>
        <taxon>Leptospirales</taxon>
        <taxon>Leptospiraceae</taxon>
        <taxon>Leptospira</taxon>
    </lineage>
</organism>
<proteinExistence type="inferred from homology"/>
<gene>
    <name evidence="7" type="ORF">DLM75_16070</name>
</gene>
<accession>A0A396Z1E4</accession>
<dbReference type="GO" id="GO:0046677">
    <property type="term" value="P:response to antibiotic"/>
    <property type="evidence" value="ECO:0007669"/>
    <property type="project" value="InterPro"/>
</dbReference>
<feature type="binding site" evidence="5">
    <location>
        <position position="44"/>
    </location>
    <ligand>
        <name>NADPH</name>
        <dbReference type="ChEBI" id="CHEBI:57783"/>
    </ligand>
</feature>
<evidence type="ECO:0000256" key="3">
    <source>
        <dbReference type="ARBA" id="ARBA00023002"/>
    </source>
</evidence>
<keyword evidence="3 5" id="KW-0560">Oxidoreductase</keyword>
<comment type="domain">
    <text evidence="5">Consists of an N-terminal FAD-binding domain with a Rossman fold and a C-terminal substrate-binding domain.</text>
</comment>
<evidence type="ECO:0000256" key="5">
    <source>
        <dbReference type="HAMAP-Rule" id="MF_00845"/>
    </source>
</evidence>
<keyword evidence="1 5" id="KW-0285">Flavoprotein</keyword>
<comment type="cofactor">
    <cofactor evidence="5">
        <name>FAD</name>
        <dbReference type="ChEBI" id="CHEBI:57692"/>
    </cofactor>
</comment>
<comment type="subunit">
    <text evidence="5">Monomer.</text>
</comment>
<dbReference type="Pfam" id="PF01494">
    <property type="entry name" value="FAD_binding_3"/>
    <property type="match status" value="1"/>
</dbReference>
<dbReference type="EC" id="1.14.13.-" evidence="5"/>
<evidence type="ECO:0000256" key="4">
    <source>
        <dbReference type="ARBA" id="ARBA00023033"/>
    </source>
</evidence>
<dbReference type="Gene3D" id="3.50.50.60">
    <property type="entry name" value="FAD/NAD(P)-binding domain"/>
    <property type="match status" value="1"/>
</dbReference>
<dbReference type="GO" id="GO:0004497">
    <property type="term" value="F:monooxygenase activity"/>
    <property type="evidence" value="ECO:0007669"/>
    <property type="project" value="UniProtKB-UniRule"/>
</dbReference>
<dbReference type="PRINTS" id="PR00420">
    <property type="entry name" value="RNGMNOXGNASE"/>
</dbReference>
<dbReference type="PANTHER" id="PTHR46972">
    <property type="entry name" value="MONOOXYGENASE ASQM-RELATED"/>
    <property type="match status" value="1"/>
</dbReference>
<dbReference type="GO" id="GO:0071949">
    <property type="term" value="F:FAD binding"/>
    <property type="evidence" value="ECO:0007669"/>
    <property type="project" value="InterPro"/>
</dbReference>
<keyword evidence="4 5" id="KW-0503">Monooxygenase</keyword>
<name>A0A396Z1E4_9LEPT</name>
<feature type="binding site" evidence="5">
    <location>
        <position position="51"/>
    </location>
    <ligand>
        <name>FAD</name>
        <dbReference type="ChEBI" id="CHEBI:57692"/>
    </ligand>
</feature>
<evidence type="ECO:0000313" key="8">
    <source>
        <dbReference type="Proteomes" id="UP000265798"/>
    </source>
</evidence>
<keyword evidence="2 5" id="KW-0274">FAD</keyword>
<comment type="catalytic activity">
    <reaction evidence="5">
        <text>a tetracycline + NADPH + O2 + H(+) = an 11a-hydroxytetracycline + NADP(+) + H2O</text>
        <dbReference type="Rhea" id="RHEA:61444"/>
        <dbReference type="ChEBI" id="CHEBI:15377"/>
        <dbReference type="ChEBI" id="CHEBI:15378"/>
        <dbReference type="ChEBI" id="CHEBI:15379"/>
        <dbReference type="ChEBI" id="CHEBI:57783"/>
        <dbReference type="ChEBI" id="CHEBI:58349"/>
        <dbReference type="ChEBI" id="CHEBI:144644"/>
        <dbReference type="ChEBI" id="CHEBI:144645"/>
    </reaction>
</comment>
<protein>
    <recommendedName>
        <fullName evidence="5">Flavin-dependent monooxygenase</fullName>
    </recommendedName>
    <alternativeName>
        <fullName evidence="5">TetX monooxygenase</fullName>
        <shortName evidence="5">TetX</shortName>
        <ecNumber evidence="5">1.14.13.-</ecNumber>
    </alternativeName>
</protein>
<dbReference type="OrthoDB" id="9806565at2"/>
<dbReference type="GO" id="GO:0005737">
    <property type="term" value="C:cytoplasm"/>
    <property type="evidence" value="ECO:0007669"/>
    <property type="project" value="UniProtKB-SubCell"/>
</dbReference>
<feature type="binding site" evidence="5">
    <location>
        <position position="299"/>
    </location>
    <ligand>
        <name>FAD</name>
        <dbReference type="ChEBI" id="CHEBI:57692"/>
    </ligand>
</feature>
<dbReference type="HAMAP" id="MF_00845">
    <property type="entry name" value="TetX_monooxygenase"/>
    <property type="match status" value="1"/>
</dbReference>
<keyword evidence="5" id="KW-0547">Nucleotide-binding</keyword>
<keyword evidence="5" id="KW-0963">Cytoplasm</keyword>
<feature type="domain" description="FAD-binding" evidence="6">
    <location>
        <begin position="7"/>
        <end position="327"/>
    </location>
</feature>
<dbReference type="PANTHER" id="PTHR46972:SF1">
    <property type="entry name" value="FAD DEPENDENT OXIDOREDUCTASE DOMAIN-CONTAINING PROTEIN"/>
    <property type="match status" value="1"/>
</dbReference>
<comment type="function">
    <text evidence="5">An FAD-requiring monooxygenase active on some tetracycline antibiotic derivatives, which leads to their inactivation. Hydroxylates carbon 11a of tetracycline and some analogs.</text>
</comment>
<comment type="subcellular location">
    <subcellularLocation>
        <location evidence="5">Cytoplasm</location>
    </subcellularLocation>
</comment>
<dbReference type="InterPro" id="IPR036188">
    <property type="entry name" value="FAD/NAD-bd_sf"/>
</dbReference>
<comment type="similarity">
    <text evidence="5">Belongs to the aromatic-ring hydroxylase family. TetX subfamily.</text>
</comment>
<dbReference type="SUPFAM" id="SSF51905">
    <property type="entry name" value="FAD/NAD(P)-binding domain"/>
    <property type="match status" value="1"/>
</dbReference>
<sequence>MQKKEHTPIAIIGAGLGGLTLARVLHVHGIKSTIFEAEIGADARKQGGMLDIHENNGQIALREAGLFEQFLEIIHRGAQATRIFDKDAFLLLEEHDDEKGSRPEVLRGDLRRILINSIPPDTILWGHKLNSVSSFGDGRHEITFTNGLSVTTDLLVGADGAWSKVRPLLSDAVPEYIGTTFIEIFLENCDTRHRASADVVGKGAMFALAPGKGIVAHREPDAVLHTYVQLNRPKEWFETINSSAPKDALVAIAQEFQGWAPELRSLILNGDTNPVFRPIHTLPSNHRWDRIPGVTLLGDAAHLMAPSGEGANLAMLDGAELAKAIVSNRGDLGAALISYERELFSRSFSEAEESKVILDLCLGPYAPQSLVEFFNGVRSVSNPIY</sequence>
<dbReference type="Proteomes" id="UP000265798">
    <property type="component" value="Unassembled WGS sequence"/>
</dbReference>
<feature type="binding site" evidence="5">
    <location>
        <position position="107"/>
    </location>
    <ligand>
        <name>FAD</name>
        <dbReference type="ChEBI" id="CHEBI:57692"/>
    </ligand>
</feature>
<dbReference type="InterPro" id="IPR002938">
    <property type="entry name" value="FAD-bd"/>
</dbReference>
<evidence type="ECO:0000313" key="7">
    <source>
        <dbReference type="EMBL" id="RHX89349.1"/>
    </source>
</evidence>